<dbReference type="CDD" id="cd07302">
    <property type="entry name" value="CHD"/>
    <property type="match status" value="1"/>
</dbReference>
<dbReference type="GO" id="GO:0006171">
    <property type="term" value="P:cAMP biosynthetic process"/>
    <property type="evidence" value="ECO:0007669"/>
    <property type="project" value="TreeGrafter"/>
</dbReference>
<dbReference type="Pfam" id="PF00211">
    <property type="entry name" value="Guanylate_cyc"/>
    <property type="match status" value="1"/>
</dbReference>
<dbReference type="AlphaFoldDB" id="A0A7S3L710"/>
<protein>
    <recommendedName>
        <fullName evidence="2">Guanylate cyclase domain-containing protein</fullName>
    </recommendedName>
</protein>
<name>A0A7S3L710_9STRA</name>
<dbReference type="EMBL" id="HBIM01013269">
    <property type="protein sequence ID" value="CAE0413513.1"/>
    <property type="molecule type" value="Transcribed_RNA"/>
</dbReference>
<reference evidence="3" key="1">
    <citation type="submission" date="2021-01" db="EMBL/GenBank/DDBJ databases">
        <authorList>
            <person name="Corre E."/>
            <person name="Pelletier E."/>
            <person name="Niang G."/>
            <person name="Scheremetjew M."/>
            <person name="Finn R."/>
            <person name="Kale V."/>
            <person name="Holt S."/>
            <person name="Cochrane G."/>
            <person name="Meng A."/>
            <person name="Brown T."/>
            <person name="Cohen L."/>
        </authorList>
    </citation>
    <scope>NUCLEOTIDE SEQUENCE</scope>
    <source>
        <strain evidence="3">CCMP127</strain>
    </source>
</reference>
<evidence type="ECO:0000256" key="1">
    <source>
        <dbReference type="SAM" id="MobiDB-lite"/>
    </source>
</evidence>
<dbReference type="PANTHER" id="PTHR43081:SF11">
    <property type="entry name" value="BLR2264 PROTEIN"/>
    <property type="match status" value="1"/>
</dbReference>
<dbReference type="GO" id="GO:0035556">
    <property type="term" value="P:intracellular signal transduction"/>
    <property type="evidence" value="ECO:0007669"/>
    <property type="project" value="InterPro"/>
</dbReference>
<dbReference type="PROSITE" id="PS50125">
    <property type="entry name" value="GUANYLATE_CYCLASE_2"/>
    <property type="match status" value="1"/>
</dbReference>
<evidence type="ECO:0000259" key="2">
    <source>
        <dbReference type="PROSITE" id="PS50125"/>
    </source>
</evidence>
<dbReference type="InterPro" id="IPR001054">
    <property type="entry name" value="A/G_cyclase"/>
</dbReference>
<proteinExistence type="predicted"/>
<feature type="region of interest" description="Disordered" evidence="1">
    <location>
        <begin position="1"/>
        <end position="27"/>
    </location>
</feature>
<dbReference type="Gene3D" id="3.30.70.1230">
    <property type="entry name" value="Nucleotide cyclase"/>
    <property type="match status" value="1"/>
</dbReference>
<dbReference type="SUPFAM" id="SSF55073">
    <property type="entry name" value="Nucleotide cyclase"/>
    <property type="match status" value="1"/>
</dbReference>
<dbReference type="InterPro" id="IPR029787">
    <property type="entry name" value="Nucleotide_cyclase"/>
</dbReference>
<dbReference type="InterPro" id="IPR050697">
    <property type="entry name" value="Adenylyl/Guanylyl_Cyclase_3/4"/>
</dbReference>
<sequence>MGDGILAVFPEPDRPPRRESVRKARNKKPEYVGEGSLTFGDSSGICQNARCAAVQFQQQLQDWSAEHIKNGDPGVEVGIGLHYGNCSYGNVGAPSRLDFTVIGPSVNLASRVEGLCSKLGASILASEPFVSRDTAFNEEKWKPRGAFDLKGINGEVDVYEHIASVNRAESAEHK</sequence>
<accession>A0A7S3L710</accession>
<organism evidence="3">
    <name type="scientific">Amphora coffeiformis</name>
    <dbReference type="NCBI Taxonomy" id="265554"/>
    <lineage>
        <taxon>Eukaryota</taxon>
        <taxon>Sar</taxon>
        <taxon>Stramenopiles</taxon>
        <taxon>Ochrophyta</taxon>
        <taxon>Bacillariophyta</taxon>
        <taxon>Bacillariophyceae</taxon>
        <taxon>Bacillariophycidae</taxon>
        <taxon>Thalassiophysales</taxon>
        <taxon>Catenulaceae</taxon>
        <taxon>Amphora</taxon>
    </lineage>
</organism>
<dbReference type="PANTHER" id="PTHR43081">
    <property type="entry name" value="ADENYLATE CYCLASE, TERMINAL-DIFFERENTIATION SPECIFIC-RELATED"/>
    <property type="match status" value="1"/>
</dbReference>
<evidence type="ECO:0000313" key="3">
    <source>
        <dbReference type="EMBL" id="CAE0413513.1"/>
    </source>
</evidence>
<feature type="compositionally biased region" description="Basic and acidic residues" evidence="1">
    <location>
        <begin position="11"/>
        <end position="27"/>
    </location>
</feature>
<gene>
    <name evidence="3" type="ORF">ACOF00016_LOCUS10768</name>
</gene>
<feature type="domain" description="Guanylate cyclase" evidence="2">
    <location>
        <begin position="53"/>
        <end position="113"/>
    </location>
</feature>